<dbReference type="PANTHER" id="PTHR10039">
    <property type="entry name" value="AMELOGENIN"/>
    <property type="match status" value="1"/>
</dbReference>
<comment type="caution">
    <text evidence="4">The sequence shown here is derived from an EMBL/GenBank/DDBJ whole genome shotgun (WGS) entry which is preliminary data.</text>
</comment>
<evidence type="ECO:0000259" key="3">
    <source>
        <dbReference type="Pfam" id="PF24883"/>
    </source>
</evidence>
<proteinExistence type="predicted"/>
<dbReference type="InterPro" id="IPR036770">
    <property type="entry name" value="Ankyrin_rpt-contain_sf"/>
</dbReference>
<dbReference type="Pfam" id="PF22939">
    <property type="entry name" value="WHD_GPIID"/>
    <property type="match status" value="1"/>
</dbReference>
<accession>A0A439CXL7</accession>
<dbReference type="AlphaFoldDB" id="A0A439CXL7"/>
<dbReference type="InterPro" id="IPR027417">
    <property type="entry name" value="P-loop_NTPase"/>
</dbReference>
<evidence type="ECO:0000313" key="5">
    <source>
        <dbReference type="Proteomes" id="UP000286045"/>
    </source>
</evidence>
<sequence length="1117" mass="127808">MSAAINPAEQVLQEAQKLFRRNLRDQNLYAESVTAKTATDVYDTIANLQETMAPKGQLRGLGRLTPLMDRLSELSAAMEALLSPESDLLALIWGPIKAILLRSSQNMRVFEKNIEMLSMIGDAFPHFVGIVQRFLTDDMIGELLTLFYQELLEFYCITLVFLRRKSSKMDFDIVWPNHKKNVEIIASNLKRYSALTTTEKDFLDIDEAREARNQSFKSLTQEETHNERAKYLGLKARVSPDLYDRRLSFLRDRCVPGCAEWLLRDAKFNSWLDISKTTLSWLWLQGIPGAGKTYLAAMIIDHMRKSHRTLFALVNHMNKTSLTALSVIQSLLFQAAEDDKELRPILVETKERELHGNTEHAAGLLGTLLATAGETYIIIDGLDEMEETERKILLNHLAAISESSEALRILICSRVEHDISDMLNTKAMSIRVNDGNHGSIQVYVDHRTRSLTASREFDSDTESELFSLISPLSAKANDNLEQMSSIDEIRSELKALPNDLNEARRCRKILGLIGCATTPMTIFEMEHALAVDPEKEYHDPPSPLENFNFVKSCGPIIEVVEETVQFVHFTVQEYIFSPEIDSYIDRAKAVHNLASTLLAYLGSGVLDMDLDDEEIADNIVRGKYRLFEYAVFHWPTLIHQLHGKRRSHEDLLKRLDERGANFEFGNYETPIRHYRDEQVRKNMPQVYDMVCHTFQLHLDDRRWDWNWRNSDSWVNFDPLCTMPMLVRVQESLERLVSNLERVASVQRHYGTGLFRCVHMFCWRNLRGFRTHKDRDAHTTNHGRPWKCTIPDCDPFATIGFSSRSKRDDHWLKHHLHPASQIGAALDNFESLDIAEAQPILFRLVLEDRIDSVRTLLSAPVGKKLKAEIFVSARNLAIREGSLDMTKLLAPKDEKQVPESVLVSAVKKEDINFAKWAISRAATGNWTKLMTVMLSVKSDEIYALWEHYILALPQPSPCQGIISARLGILFKQTLFTRIKGDVNKEERLKHTLIELKGRLSENLMGRILLRIARTSCSRLLTETLLSLGAPIDYAEDRERRTTALRIASKQTTKEAAFLMKYLLENGASPGRHSTCDWIGLEKGAKEIVQWLGVTWDELLDQIIKDDINVRRFVEASRS</sequence>
<organism evidence="4 5">
    <name type="scientific">Xylaria grammica</name>
    <dbReference type="NCBI Taxonomy" id="363999"/>
    <lineage>
        <taxon>Eukaryota</taxon>
        <taxon>Fungi</taxon>
        <taxon>Dikarya</taxon>
        <taxon>Ascomycota</taxon>
        <taxon>Pezizomycotina</taxon>
        <taxon>Sordariomycetes</taxon>
        <taxon>Xylariomycetidae</taxon>
        <taxon>Xylariales</taxon>
        <taxon>Xylariaceae</taxon>
        <taxon>Xylaria</taxon>
    </lineage>
</organism>
<dbReference type="InterPro" id="IPR056884">
    <property type="entry name" value="NPHP3-like_N"/>
</dbReference>
<evidence type="ECO:0000259" key="2">
    <source>
        <dbReference type="Pfam" id="PF22939"/>
    </source>
</evidence>
<dbReference type="STRING" id="363999.A0A439CXL7"/>
<feature type="domain" description="Nephrocystin 3-like N-terminal" evidence="3">
    <location>
        <begin position="257"/>
        <end position="414"/>
    </location>
</feature>
<keyword evidence="1" id="KW-0677">Repeat</keyword>
<feature type="domain" description="GPI inositol-deacylase winged helix" evidence="2">
    <location>
        <begin position="505"/>
        <end position="582"/>
    </location>
</feature>
<dbReference type="PANTHER" id="PTHR10039:SF14">
    <property type="entry name" value="NACHT DOMAIN-CONTAINING PROTEIN"/>
    <property type="match status" value="1"/>
</dbReference>
<keyword evidence="5" id="KW-1185">Reference proteome</keyword>
<name>A0A439CXL7_9PEZI</name>
<evidence type="ECO:0000256" key="1">
    <source>
        <dbReference type="ARBA" id="ARBA00022737"/>
    </source>
</evidence>
<dbReference type="EMBL" id="RYZI01000301">
    <property type="protein sequence ID" value="RWA06866.1"/>
    <property type="molecule type" value="Genomic_DNA"/>
</dbReference>
<dbReference type="SUPFAM" id="SSF52540">
    <property type="entry name" value="P-loop containing nucleoside triphosphate hydrolases"/>
    <property type="match status" value="1"/>
</dbReference>
<protein>
    <submittedName>
        <fullName evidence="4">Uncharacterized protein</fullName>
    </submittedName>
</protein>
<dbReference type="InterPro" id="IPR054471">
    <property type="entry name" value="GPIID_WHD"/>
</dbReference>
<evidence type="ECO:0000313" key="4">
    <source>
        <dbReference type="EMBL" id="RWA06866.1"/>
    </source>
</evidence>
<dbReference type="Pfam" id="PF24883">
    <property type="entry name" value="NPHP3_N"/>
    <property type="match status" value="1"/>
</dbReference>
<dbReference type="Gene3D" id="3.40.50.300">
    <property type="entry name" value="P-loop containing nucleotide triphosphate hydrolases"/>
    <property type="match status" value="1"/>
</dbReference>
<gene>
    <name evidence="4" type="ORF">EKO27_g8231</name>
</gene>
<dbReference type="SUPFAM" id="SSF48403">
    <property type="entry name" value="Ankyrin repeat"/>
    <property type="match status" value="1"/>
</dbReference>
<dbReference type="Gene3D" id="1.25.40.20">
    <property type="entry name" value="Ankyrin repeat-containing domain"/>
    <property type="match status" value="1"/>
</dbReference>
<dbReference type="Proteomes" id="UP000286045">
    <property type="component" value="Unassembled WGS sequence"/>
</dbReference>
<reference evidence="4 5" key="1">
    <citation type="submission" date="2018-12" db="EMBL/GenBank/DDBJ databases">
        <title>Draft genome sequence of Xylaria grammica IHI A82.</title>
        <authorList>
            <person name="Buettner E."/>
            <person name="Kellner H."/>
        </authorList>
    </citation>
    <scope>NUCLEOTIDE SEQUENCE [LARGE SCALE GENOMIC DNA]</scope>
    <source>
        <strain evidence="4 5">IHI A82</strain>
    </source>
</reference>